<dbReference type="EC" id="1.6.5.-" evidence="11"/>
<keyword evidence="2" id="KW-0597">Phosphoprotein</keyword>
<dbReference type="AlphaFoldDB" id="A0A380MLD2"/>
<feature type="transmembrane region" description="Helical" evidence="10">
    <location>
        <begin position="21"/>
        <end position="39"/>
    </location>
</feature>
<dbReference type="EMBL" id="UHIC01000001">
    <property type="protein sequence ID" value="SUO93440.1"/>
    <property type="molecule type" value="Genomic_DNA"/>
</dbReference>
<keyword evidence="6" id="KW-1278">Translocase</keyword>
<protein>
    <submittedName>
        <fullName evidence="11">Na(+)-translocating NADH-quinone reductase subunit B</fullName>
        <ecNumber evidence="11">1.6.5.-</ecNumber>
    </submittedName>
</protein>
<feature type="transmembrane region" description="Helical" evidence="10">
    <location>
        <begin position="273"/>
        <end position="292"/>
    </location>
</feature>
<dbReference type="RefSeq" id="WP_072577183.1">
    <property type="nucleotide sequence ID" value="NZ_LWHB01000141.1"/>
</dbReference>
<keyword evidence="8 10" id="KW-1133">Transmembrane helix</keyword>
<feature type="transmembrane region" description="Helical" evidence="10">
    <location>
        <begin position="97"/>
        <end position="117"/>
    </location>
</feature>
<name>A0A380MLD2_9GAMM</name>
<evidence type="ECO:0000256" key="10">
    <source>
        <dbReference type="SAM" id="Phobius"/>
    </source>
</evidence>
<dbReference type="InterPro" id="IPR004338">
    <property type="entry name" value="NqrB/RnfD"/>
</dbReference>
<dbReference type="InterPro" id="IPR011303">
    <property type="entry name" value="RnfD_bac"/>
</dbReference>
<organism evidence="11 12">
    <name type="scientific">Suttonella ornithocola</name>
    <dbReference type="NCBI Taxonomy" id="279832"/>
    <lineage>
        <taxon>Bacteria</taxon>
        <taxon>Pseudomonadati</taxon>
        <taxon>Pseudomonadota</taxon>
        <taxon>Gammaproteobacteria</taxon>
        <taxon>Cardiobacteriales</taxon>
        <taxon>Cardiobacteriaceae</taxon>
        <taxon>Suttonella</taxon>
    </lineage>
</organism>
<sequence>MKIVKPHPIIPQIHVSPSTSRIMWTVLLALLPGILILLFTQGSRWIGLLILAAVTAWMSEAAILGMRGRSDKIIATLKDGSATLTAALLILSLPVSVSPWLVILGVAFAIIFGKQLYGGLGMNPFNPAMVGYCFLLISFPAQMGQHLVNPLDLWSLFSPIDATTSATILDHSRQLRIAETPVASAFSQAPHLRSTFLLAIAWTIGGIWLAIKRYLDWRITLTVLLSAFITATLFWFINTENYLNPFAQLMSGALIFGAWFIATDPVSAATTPFGRILYAAFIGIITICIRNLGNFPDGFAFSVLLTNAAVPILDSLTPPRYR</sequence>
<evidence type="ECO:0000256" key="4">
    <source>
        <dbReference type="ARBA" id="ARBA00022643"/>
    </source>
</evidence>
<dbReference type="GO" id="GO:0005886">
    <property type="term" value="C:plasma membrane"/>
    <property type="evidence" value="ECO:0007669"/>
    <property type="project" value="TreeGrafter"/>
</dbReference>
<keyword evidence="12" id="KW-1185">Reference proteome</keyword>
<dbReference type="GO" id="GO:0055085">
    <property type="term" value="P:transmembrane transport"/>
    <property type="evidence" value="ECO:0007669"/>
    <property type="project" value="InterPro"/>
</dbReference>
<feature type="transmembrane region" description="Helical" evidence="10">
    <location>
        <begin position="192"/>
        <end position="211"/>
    </location>
</feature>
<dbReference type="GO" id="GO:0016491">
    <property type="term" value="F:oxidoreductase activity"/>
    <property type="evidence" value="ECO:0007669"/>
    <property type="project" value="UniProtKB-KW"/>
</dbReference>
<evidence type="ECO:0000256" key="8">
    <source>
        <dbReference type="ARBA" id="ARBA00022989"/>
    </source>
</evidence>
<evidence type="ECO:0000256" key="2">
    <source>
        <dbReference type="ARBA" id="ARBA00022553"/>
    </source>
</evidence>
<evidence type="ECO:0000256" key="1">
    <source>
        <dbReference type="ARBA" id="ARBA00022448"/>
    </source>
</evidence>
<keyword evidence="5 10" id="KW-0812">Transmembrane</keyword>
<keyword evidence="3" id="KW-0285">Flavoprotein</keyword>
<evidence type="ECO:0000256" key="6">
    <source>
        <dbReference type="ARBA" id="ARBA00022967"/>
    </source>
</evidence>
<reference evidence="11 12" key="1">
    <citation type="submission" date="2018-06" db="EMBL/GenBank/DDBJ databases">
        <authorList>
            <consortium name="Pathogen Informatics"/>
            <person name="Doyle S."/>
        </authorList>
    </citation>
    <scope>NUCLEOTIDE SEQUENCE [LARGE SCALE GENOMIC DNA]</scope>
    <source>
        <strain evidence="11 12">NCTC13337</strain>
    </source>
</reference>
<evidence type="ECO:0000313" key="12">
    <source>
        <dbReference type="Proteomes" id="UP000254601"/>
    </source>
</evidence>
<keyword evidence="9 10" id="KW-0472">Membrane</keyword>
<dbReference type="GO" id="GO:0022900">
    <property type="term" value="P:electron transport chain"/>
    <property type="evidence" value="ECO:0007669"/>
    <property type="project" value="InterPro"/>
</dbReference>
<dbReference type="NCBIfam" id="TIGR01946">
    <property type="entry name" value="rnfD"/>
    <property type="match status" value="1"/>
</dbReference>
<gene>
    <name evidence="11" type="primary">nqrB_1</name>
    <name evidence="11" type="ORF">NCTC13337_00232</name>
</gene>
<feature type="transmembrane region" description="Helical" evidence="10">
    <location>
        <begin position="218"/>
        <end position="237"/>
    </location>
</feature>
<keyword evidence="4" id="KW-0288">FMN</keyword>
<evidence type="ECO:0000313" key="11">
    <source>
        <dbReference type="EMBL" id="SUO93440.1"/>
    </source>
</evidence>
<dbReference type="Pfam" id="PF03116">
    <property type="entry name" value="NQR2_RnfD_RnfE"/>
    <property type="match status" value="1"/>
</dbReference>
<keyword evidence="7" id="KW-0249">Electron transport</keyword>
<evidence type="ECO:0000256" key="9">
    <source>
        <dbReference type="ARBA" id="ARBA00023136"/>
    </source>
</evidence>
<dbReference type="OrthoDB" id="9776359at2"/>
<accession>A0A380MLD2</accession>
<dbReference type="Proteomes" id="UP000254601">
    <property type="component" value="Unassembled WGS sequence"/>
</dbReference>
<proteinExistence type="predicted"/>
<dbReference type="PANTHER" id="PTHR30578:SF0">
    <property type="entry name" value="ION-TRANSLOCATING OXIDOREDUCTASE COMPLEX SUBUNIT D"/>
    <property type="match status" value="1"/>
</dbReference>
<feature type="transmembrane region" description="Helical" evidence="10">
    <location>
        <begin position="45"/>
        <end position="66"/>
    </location>
</feature>
<evidence type="ECO:0000256" key="7">
    <source>
        <dbReference type="ARBA" id="ARBA00022982"/>
    </source>
</evidence>
<keyword evidence="1" id="KW-0813">Transport</keyword>
<feature type="transmembrane region" description="Helical" evidence="10">
    <location>
        <begin position="243"/>
        <end position="261"/>
    </location>
</feature>
<keyword evidence="11" id="KW-0560">Oxidoreductase</keyword>
<evidence type="ECO:0000256" key="3">
    <source>
        <dbReference type="ARBA" id="ARBA00022630"/>
    </source>
</evidence>
<evidence type="ECO:0000256" key="5">
    <source>
        <dbReference type="ARBA" id="ARBA00022692"/>
    </source>
</evidence>
<dbReference type="PANTHER" id="PTHR30578">
    <property type="entry name" value="ELECTRON TRANSPORT COMPLEX PROTEIN RNFD"/>
    <property type="match status" value="1"/>
</dbReference>